<keyword evidence="9" id="KW-0472">Membrane</keyword>
<dbReference type="OrthoDB" id="227596at2"/>
<feature type="transmembrane region" description="Helical" evidence="9">
    <location>
        <begin position="6"/>
        <end position="25"/>
    </location>
</feature>
<feature type="transmembrane region" description="Helical" evidence="9">
    <location>
        <begin position="113"/>
        <end position="135"/>
    </location>
</feature>
<dbReference type="SUPFAM" id="SSF55874">
    <property type="entry name" value="ATPase domain of HSP90 chaperone/DNA topoisomerase II/histidine kinase"/>
    <property type="match status" value="1"/>
</dbReference>
<feature type="transmembrane region" description="Helical" evidence="9">
    <location>
        <begin position="32"/>
        <end position="49"/>
    </location>
</feature>
<feature type="transmembrane region" description="Helical" evidence="9">
    <location>
        <begin position="237"/>
        <end position="260"/>
    </location>
</feature>
<keyword evidence="8" id="KW-0902">Two-component regulatory system</keyword>
<proteinExistence type="predicted"/>
<protein>
    <recommendedName>
        <fullName evidence="2">histidine kinase</fullName>
        <ecNumber evidence="2">2.7.13.3</ecNumber>
    </recommendedName>
</protein>
<evidence type="ECO:0000256" key="9">
    <source>
        <dbReference type="SAM" id="Phobius"/>
    </source>
</evidence>
<evidence type="ECO:0000256" key="3">
    <source>
        <dbReference type="ARBA" id="ARBA00022553"/>
    </source>
</evidence>
<dbReference type="InterPro" id="IPR011712">
    <property type="entry name" value="Sig_transdc_His_kin_sub3_dim/P"/>
</dbReference>
<evidence type="ECO:0000313" key="11">
    <source>
        <dbReference type="EMBL" id="KJL38731.1"/>
    </source>
</evidence>
<evidence type="ECO:0000256" key="1">
    <source>
        <dbReference type="ARBA" id="ARBA00000085"/>
    </source>
</evidence>
<evidence type="ECO:0000256" key="6">
    <source>
        <dbReference type="ARBA" id="ARBA00022777"/>
    </source>
</evidence>
<dbReference type="Proteomes" id="UP000033956">
    <property type="component" value="Unassembled WGS sequence"/>
</dbReference>
<evidence type="ECO:0000256" key="2">
    <source>
        <dbReference type="ARBA" id="ARBA00012438"/>
    </source>
</evidence>
<comment type="caution">
    <text evidence="11">The sequence shown here is derived from an EMBL/GenBank/DDBJ whole genome shotgun (WGS) entry which is preliminary data.</text>
</comment>
<accession>A0A0M2H4E9</accession>
<feature type="transmembrane region" description="Helical" evidence="9">
    <location>
        <begin position="85"/>
        <end position="107"/>
    </location>
</feature>
<evidence type="ECO:0000256" key="7">
    <source>
        <dbReference type="ARBA" id="ARBA00022840"/>
    </source>
</evidence>
<dbReference type="STRING" id="92835.RS81_02526"/>
<dbReference type="InterPro" id="IPR003594">
    <property type="entry name" value="HATPase_dom"/>
</dbReference>
<dbReference type="EC" id="2.7.13.3" evidence="2"/>
<evidence type="ECO:0000259" key="10">
    <source>
        <dbReference type="SMART" id="SM00387"/>
    </source>
</evidence>
<dbReference type="GO" id="GO:0000155">
    <property type="term" value="F:phosphorelay sensor kinase activity"/>
    <property type="evidence" value="ECO:0007669"/>
    <property type="project" value="InterPro"/>
</dbReference>
<feature type="transmembrane region" description="Helical" evidence="9">
    <location>
        <begin position="204"/>
        <end position="225"/>
    </location>
</feature>
<evidence type="ECO:0000256" key="4">
    <source>
        <dbReference type="ARBA" id="ARBA00022679"/>
    </source>
</evidence>
<feature type="transmembrane region" description="Helical" evidence="9">
    <location>
        <begin position="177"/>
        <end position="197"/>
    </location>
</feature>
<dbReference type="PATRIC" id="fig|92835.4.peg.2559"/>
<evidence type="ECO:0000256" key="5">
    <source>
        <dbReference type="ARBA" id="ARBA00022741"/>
    </source>
</evidence>
<keyword evidence="3" id="KW-0597">Phosphoprotein</keyword>
<dbReference type="Gene3D" id="1.20.5.1930">
    <property type="match status" value="1"/>
</dbReference>
<feature type="transmembrane region" description="Helical" evidence="9">
    <location>
        <begin position="147"/>
        <end position="171"/>
    </location>
</feature>
<keyword evidence="9" id="KW-0812">Transmembrane</keyword>
<feature type="domain" description="Histidine kinase/HSP90-like ATPase" evidence="10">
    <location>
        <begin position="500"/>
        <end position="591"/>
    </location>
</feature>
<keyword evidence="12" id="KW-1185">Reference proteome</keyword>
<dbReference type="CDD" id="cd16917">
    <property type="entry name" value="HATPase_UhpB-NarQ-NarX-like"/>
    <property type="match status" value="1"/>
</dbReference>
<keyword evidence="9" id="KW-1133">Transmembrane helix</keyword>
<dbReference type="Gene3D" id="3.30.565.10">
    <property type="entry name" value="Histidine kinase-like ATPase, C-terminal domain"/>
    <property type="match status" value="1"/>
</dbReference>
<dbReference type="Pfam" id="PF07730">
    <property type="entry name" value="HisKA_3"/>
    <property type="match status" value="1"/>
</dbReference>
<dbReference type="PANTHER" id="PTHR24421">
    <property type="entry name" value="NITRATE/NITRITE SENSOR PROTEIN NARX-RELATED"/>
    <property type="match status" value="1"/>
</dbReference>
<dbReference type="EMBL" id="JYIZ01000054">
    <property type="protein sequence ID" value="KJL38731.1"/>
    <property type="molecule type" value="Genomic_DNA"/>
</dbReference>
<reference evidence="11 12" key="1">
    <citation type="submission" date="2015-02" db="EMBL/GenBank/DDBJ databases">
        <title>Draft genome sequences of ten Microbacterium spp. with emphasis on heavy metal contaminated environments.</title>
        <authorList>
            <person name="Corretto E."/>
        </authorList>
    </citation>
    <scope>NUCLEOTIDE SEQUENCE [LARGE SCALE GENOMIC DNA]</scope>
    <source>
        <strain evidence="11 12">DSM 12510</strain>
    </source>
</reference>
<name>A0A0M2H4E9_9MICO</name>
<dbReference type="InterPro" id="IPR050482">
    <property type="entry name" value="Sensor_HK_TwoCompSys"/>
</dbReference>
<dbReference type="SMART" id="SM00387">
    <property type="entry name" value="HATPase_c"/>
    <property type="match status" value="1"/>
</dbReference>
<keyword evidence="7" id="KW-0067">ATP-binding</keyword>
<evidence type="ECO:0000256" key="8">
    <source>
        <dbReference type="ARBA" id="ARBA00023012"/>
    </source>
</evidence>
<feature type="transmembrane region" description="Helical" evidence="9">
    <location>
        <begin position="55"/>
        <end position="76"/>
    </location>
</feature>
<sequence>MEIAVAVLIQAVYWPLAAVLVWRAVRRRAPMLVAILVAVLLAAGAIAALDPMSEATFSRVPIGIGNATIAVLLAVFPDGRAVPRWILIPAALEVGIQVGNLASGLAWENRQPWWPIHFAVLWTVMLLAGQLYRYLRRSSIEERTQARWPLLGMITVMLGFLVWMVAGAGGIPVSSVWVANLLNAVLAPTFAIGLLAPRTAPVDLLLAWVITGGLWLIAVGSIAAASVKVFDAWIPDAAPWLAAMVSATGGLLLAIVARWIGRRTAFGRLTSPVRAVAELGDRLGASIDPRDVPRHIVDTVTDALHLRGVRVASPSGLHAHVGEEPLGAEAVDIPIRYAGLTVGTLTALPRLGDAALTPRDRATLERMCRQAGPALHNTQVLADLLDARSQLVFAREEERKRLRRDLHDDLAPTFSGLGLSAAAVEAFARAGDERAAAAAARLVEGFSSASRQLRDVAYDLRPPVLDDRGLVEAIRERVGSTEHPVVTVEADTTLPALPAAIEAAAFRIAQEAVANVKRHASASHCVVSVASGPDALRIVVTDDGRGIAPESTIGVGIQSMRERTDEVGGTLTIDRPPAGGTRVVADLPLLSPTPVATMSGRP</sequence>
<dbReference type="RefSeq" id="WP_045276419.1">
    <property type="nucleotide sequence ID" value="NZ_BAAAUP010000002.1"/>
</dbReference>
<gene>
    <name evidence="11" type="primary">degS_2</name>
    <name evidence="11" type="ORF">RS81_02526</name>
</gene>
<keyword evidence="6 11" id="KW-0418">Kinase</keyword>
<evidence type="ECO:0000313" key="12">
    <source>
        <dbReference type="Proteomes" id="UP000033956"/>
    </source>
</evidence>
<dbReference type="SUPFAM" id="SSF55781">
    <property type="entry name" value="GAF domain-like"/>
    <property type="match status" value="1"/>
</dbReference>
<dbReference type="PANTHER" id="PTHR24421:SF10">
    <property type="entry name" value="NITRATE_NITRITE SENSOR PROTEIN NARQ"/>
    <property type="match status" value="1"/>
</dbReference>
<dbReference type="Pfam" id="PF02518">
    <property type="entry name" value="HATPase_c"/>
    <property type="match status" value="1"/>
</dbReference>
<keyword evidence="4 11" id="KW-0808">Transferase</keyword>
<comment type="catalytic activity">
    <reaction evidence="1">
        <text>ATP + protein L-histidine = ADP + protein N-phospho-L-histidine.</text>
        <dbReference type="EC" id="2.7.13.3"/>
    </reaction>
</comment>
<dbReference type="GO" id="GO:0016020">
    <property type="term" value="C:membrane"/>
    <property type="evidence" value="ECO:0007669"/>
    <property type="project" value="InterPro"/>
</dbReference>
<dbReference type="InterPro" id="IPR036890">
    <property type="entry name" value="HATPase_C_sf"/>
</dbReference>
<dbReference type="GO" id="GO:0046983">
    <property type="term" value="F:protein dimerization activity"/>
    <property type="evidence" value="ECO:0007669"/>
    <property type="project" value="InterPro"/>
</dbReference>
<organism evidence="11 12">
    <name type="scientific">Microbacterium terrae</name>
    <dbReference type="NCBI Taxonomy" id="69369"/>
    <lineage>
        <taxon>Bacteria</taxon>
        <taxon>Bacillati</taxon>
        <taxon>Actinomycetota</taxon>
        <taxon>Actinomycetes</taxon>
        <taxon>Micrococcales</taxon>
        <taxon>Microbacteriaceae</taxon>
        <taxon>Microbacterium</taxon>
    </lineage>
</organism>
<keyword evidence="5" id="KW-0547">Nucleotide-binding</keyword>
<dbReference type="AlphaFoldDB" id="A0A0M2H4E9"/>
<dbReference type="GO" id="GO:0005524">
    <property type="term" value="F:ATP binding"/>
    <property type="evidence" value="ECO:0007669"/>
    <property type="project" value="UniProtKB-KW"/>
</dbReference>